<evidence type="ECO:0000313" key="2">
    <source>
        <dbReference type="Proteomes" id="UP000002372"/>
    </source>
</evidence>
<accession>D6CTM0</accession>
<dbReference type="Proteomes" id="UP000002372">
    <property type="component" value="Chromosome"/>
</dbReference>
<name>D6CTM0_THIA3</name>
<sequence>MTMGSVLWILIRRQWWLAPVILVAAGLAGERIVIAHLRAQLLACQAAAVKQQASIAQLRAGIAAQNLGVENLLDAAHRAQERVATAGKARQLAAARALSTAARRVARIEAAPVPSPCASAAAWGVEQAAGLARGWGR</sequence>
<evidence type="ECO:0000313" key="1">
    <source>
        <dbReference type="EMBL" id="CAZ88639.1"/>
    </source>
</evidence>
<protein>
    <submittedName>
        <fullName evidence="1">Uncharacterized protein</fullName>
    </submittedName>
</protein>
<proteinExistence type="predicted"/>
<organism evidence="1 2">
    <name type="scientific">Thiomonas arsenitoxydans (strain DSM 22701 / CIP 110005 / 3As)</name>
    <dbReference type="NCBI Taxonomy" id="426114"/>
    <lineage>
        <taxon>Bacteria</taxon>
        <taxon>Pseudomonadati</taxon>
        <taxon>Pseudomonadota</taxon>
        <taxon>Betaproteobacteria</taxon>
        <taxon>Burkholderiales</taxon>
        <taxon>Thiomonas</taxon>
    </lineage>
</organism>
<reference key="1">
    <citation type="submission" date="2009-07" db="EMBL/GenBank/DDBJ databases">
        <authorList>
            <person name="Genoscope - CEA"/>
        </authorList>
    </citation>
    <scope>NUCLEOTIDE SEQUENCE</scope>
    <source>
        <strain>3As</strain>
    </source>
</reference>
<dbReference type="EMBL" id="FP475956">
    <property type="protein sequence ID" value="CAZ88639.1"/>
    <property type="molecule type" value="Genomic_DNA"/>
</dbReference>
<dbReference type="HOGENOM" id="CLU_1864218_0_0_4"/>
<reference evidence="2" key="2">
    <citation type="journal article" date="2010" name="PLoS Genet.">
        <title>Structure, function, and evolution of the Thiomonas spp. genome.</title>
        <authorList>
            <person name="Arsene-Ploetze F."/>
            <person name="Koechler S."/>
            <person name="Marchal M."/>
            <person name="Coppee J.Y."/>
            <person name="Chandler M."/>
            <person name="Bonnefoy V."/>
            <person name="Brochier-Armanet C."/>
            <person name="Barakat M."/>
            <person name="Barbe V."/>
            <person name="Battaglia-Brunet F."/>
            <person name="Bruneel O."/>
            <person name="Bryan C.G."/>
            <person name="Cleiss-Arnold J."/>
            <person name="Cruveiller S."/>
            <person name="Erhardt M."/>
            <person name="Heinrich-Salmeron A."/>
            <person name="Hommais F."/>
            <person name="Joulian C."/>
            <person name="Krin E."/>
            <person name="Lieutaud A."/>
            <person name="Lievremont D."/>
            <person name="Michel C."/>
            <person name="Muller D."/>
            <person name="Ortet P."/>
            <person name="Proux C."/>
            <person name="Siguier P."/>
            <person name="Roche D."/>
            <person name="Rouy Z."/>
            <person name="Salvignol G."/>
            <person name="Slyemi D."/>
            <person name="Talla E."/>
            <person name="Weiss S."/>
            <person name="Weissenbach J."/>
            <person name="Medigue C."/>
            <person name="Bertin P.N."/>
        </authorList>
    </citation>
    <scope>NUCLEOTIDE SEQUENCE [LARGE SCALE GENOMIC DNA]</scope>
    <source>
        <strain evidence="2">DSM 22701 / CIP 110005 / 3As</strain>
    </source>
</reference>
<dbReference type="AlphaFoldDB" id="D6CTM0"/>
<dbReference type="KEGG" id="thi:THI_1976"/>
<gene>
    <name evidence="1" type="ordered locus">THI_1976</name>
</gene>